<evidence type="ECO:0000313" key="1">
    <source>
        <dbReference type="EMBL" id="KAI8420441.1"/>
    </source>
</evidence>
<accession>A0ACC0J8J6</accession>
<name>A0ACC0J8J6_CHOFU</name>
<dbReference type="EMBL" id="CM046114">
    <property type="protein sequence ID" value="KAI8420441.1"/>
    <property type="molecule type" value="Genomic_DNA"/>
</dbReference>
<proteinExistence type="predicted"/>
<sequence length="793" mass="90031">MCPTSTPARAARHAVTDSFTDLGLHDKRISTGNYSFTDHGFHDKHIKVEGFIWGVATKVACIMDSRAKRILEMVTAKANIMQTPSNTDDLDQQMDSSDTNSIPDSQNGLDMSLLNESDEYCFKISSKFRQSIAKPNIIVENSDSSDSDSSNSSSSDSSSNDYSSDDSVKDPDYKFTEFIDSDVDVESASLQPGCSNILLLPPANNFEQPCSYDQSSNAHSEALNVVIQPLTPAAPSPGIETEIPTVYSAPPSVDTQPPSVCANSDNVVVQTQHRSRKRKLNINEWQRNKSKLLKNSGKAYISMAKSKKNIEEKKMRPACLDQCKFKCNVEFTNEQRLNIFQRYWDMADLECQRQFIRNNMSKVETKYRYTRVGSNRINMNNAYYLPLNEQRIRVCKLFFMNTLSISDKTIRTVVQKTSKHTGIQLKDGRGKHDNHHKLDASLVDGVKAHINSIPRIESHYCRAQTQREYIEGGLSIASLHRNYVEQCQSNGVQHVTYQIYYNIFTKDFNISFWTPKKDQCEDCTAYTNVTDKASLQEGYDLHLREKTLARAEKETDKEKVCDTFVVSVYDLQAVMPCPQGEVSSFYYISKLNLLNFTITELVTKKTNCYVWHEGQGGRGVNEIGSCVLMYLKKLNDNATKDLDVVFYSDNCCGQQKNKFMLAMYQYAINEYPKLKSITHKFLIKGHTQNEGDAIHSTIQRNISKALKSSPIFVPDQYITLIKTARKTGTPYNVLELTHENFWNLKCLAGGQYTITEDGQKVKWTDIKQRVLTPTKETKHECNSLTKTKEEILT</sequence>
<comment type="caution">
    <text evidence="1">The sequence shown here is derived from an EMBL/GenBank/DDBJ whole genome shotgun (WGS) entry which is preliminary data.</text>
</comment>
<evidence type="ECO:0000313" key="2">
    <source>
        <dbReference type="Proteomes" id="UP001064048"/>
    </source>
</evidence>
<organism evidence="1 2">
    <name type="scientific">Choristoneura fumiferana</name>
    <name type="common">Spruce budworm moth</name>
    <name type="synonym">Archips fumiferana</name>
    <dbReference type="NCBI Taxonomy" id="7141"/>
    <lineage>
        <taxon>Eukaryota</taxon>
        <taxon>Metazoa</taxon>
        <taxon>Ecdysozoa</taxon>
        <taxon>Arthropoda</taxon>
        <taxon>Hexapoda</taxon>
        <taxon>Insecta</taxon>
        <taxon>Pterygota</taxon>
        <taxon>Neoptera</taxon>
        <taxon>Endopterygota</taxon>
        <taxon>Lepidoptera</taxon>
        <taxon>Glossata</taxon>
        <taxon>Ditrysia</taxon>
        <taxon>Tortricoidea</taxon>
        <taxon>Tortricidae</taxon>
        <taxon>Tortricinae</taxon>
        <taxon>Choristoneura</taxon>
    </lineage>
</organism>
<protein>
    <submittedName>
        <fullName evidence="1">Uncharacterized protein</fullName>
    </submittedName>
</protein>
<gene>
    <name evidence="1" type="ORF">MSG28_008931</name>
</gene>
<dbReference type="Proteomes" id="UP001064048">
    <property type="component" value="Chromosome 14"/>
</dbReference>
<reference evidence="1 2" key="1">
    <citation type="journal article" date="2022" name="Genome Biol. Evol.">
        <title>The Spruce Budworm Genome: Reconstructing the Evolutionary History of Antifreeze Proteins.</title>
        <authorList>
            <person name="Beliveau C."/>
            <person name="Gagne P."/>
            <person name="Picq S."/>
            <person name="Vernygora O."/>
            <person name="Keeling C.I."/>
            <person name="Pinkney K."/>
            <person name="Doucet D."/>
            <person name="Wen F."/>
            <person name="Johnston J.S."/>
            <person name="Maaroufi H."/>
            <person name="Boyle B."/>
            <person name="Laroche J."/>
            <person name="Dewar K."/>
            <person name="Juretic N."/>
            <person name="Blackburn G."/>
            <person name="Nisole A."/>
            <person name="Brunet B."/>
            <person name="Brandao M."/>
            <person name="Lumley L."/>
            <person name="Duan J."/>
            <person name="Quan G."/>
            <person name="Lucarotti C.J."/>
            <person name="Roe A.D."/>
            <person name="Sperling F.A.H."/>
            <person name="Levesque R.C."/>
            <person name="Cusson M."/>
        </authorList>
    </citation>
    <scope>NUCLEOTIDE SEQUENCE [LARGE SCALE GENOMIC DNA]</scope>
    <source>
        <strain evidence="1">Glfc:IPQL:Cfum</strain>
    </source>
</reference>
<keyword evidence="2" id="KW-1185">Reference proteome</keyword>